<protein>
    <submittedName>
        <fullName evidence="1">Uncharacterized protein</fullName>
    </submittedName>
</protein>
<comment type="caution">
    <text evidence="1">The sequence shown here is derived from an EMBL/GenBank/DDBJ whole genome shotgun (WGS) entry which is preliminary data.</text>
</comment>
<dbReference type="Proteomes" id="UP000469927">
    <property type="component" value="Unassembled WGS sequence"/>
</dbReference>
<organism evidence="1 2">
    <name type="scientific">Cronobacter muytjensii</name>
    <dbReference type="NCBI Taxonomy" id="413501"/>
    <lineage>
        <taxon>Bacteria</taxon>
        <taxon>Pseudomonadati</taxon>
        <taxon>Pseudomonadota</taxon>
        <taxon>Gammaproteobacteria</taxon>
        <taxon>Enterobacterales</taxon>
        <taxon>Enterobacteriaceae</taxon>
        <taxon>Cronobacter</taxon>
    </lineage>
</organism>
<evidence type="ECO:0000313" key="1">
    <source>
        <dbReference type="EMBL" id="KAB0884633.1"/>
    </source>
</evidence>
<proteinExistence type="predicted"/>
<evidence type="ECO:0000313" key="2">
    <source>
        <dbReference type="Proteomes" id="UP000469927"/>
    </source>
</evidence>
<dbReference type="EMBL" id="WAGD01000011">
    <property type="protein sequence ID" value="KAB0884633.1"/>
    <property type="molecule type" value="Genomic_DNA"/>
</dbReference>
<reference evidence="1 2" key="1">
    <citation type="submission" date="2019-08" db="EMBL/GenBank/DDBJ databases">
        <title>Prevalence, distribution, and phylogeny of type two toxin-antitoxin genes possessed by Cronobacter species where C. sakazakii homologs follow sequence type lineages.</title>
        <authorList>
            <person name="Finkelstein S."/>
            <person name="Negrete F."/>
            <person name="Jang H."/>
            <person name="Gopinath G.R."/>
            <person name="Tall B.D."/>
        </authorList>
    </citation>
    <scope>NUCLEOTIDE SEQUENCE [LARGE SCALE GENOMIC DNA]</scope>
    <source>
        <strain evidence="1 2">MOD1_GK1257</strain>
    </source>
</reference>
<keyword evidence="2" id="KW-1185">Reference proteome</keyword>
<sequence length="78" mass="8913">MLYEESRRFATALSRKPALTHSYRTSRYGLVNARPTFMQHLCITLTNIICSFITGPCFNSVYDKKGDAVTFCLPCRQT</sequence>
<gene>
    <name evidence="1" type="ORF">FZI19_05025</name>
</gene>
<name>A0ABQ6U343_9ENTR</name>
<accession>A0ABQ6U343</accession>